<evidence type="ECO:0000256" key="2">
    <source>
        <dbReference type="SAM" id="Phobius"/>
    </source>
</evidence>
<gene>
    <name evidence="3" type="ORF">QUG92_15475</name>
</gene>
<sequence>MRVFVYLVVIVVATALALGAGLLVAFQLGGAADGLVLASVFTIPFLVMGPVLVGSLAGYWDPRSSPEGRRYLRWWFLGVVGIDLVAAVVVVLATVSARAPVWVPVVLIGGAAVLLAVARPLGDRFRRSERVVERSDDDVVPSAAVVRRGVRAIAVTFVVSAVVATIGATLLVVSDDGSRDGVLRSVLLAGQLTFTATAIAAVLVALPFNRALRDVGGRDIGRLQRFGKVVLRGRSIPLDAAEERGALQYARLVPLTMRFQLAFTGLLYVGLAFQFVSSALDGQLGVLPVVFLVAMVAVLLWAVPTSVRRMRRARDYAERHGGAPFPTADEVDPRGPSSVTA</sequence>
<feature type="transmembrane region" description="Helical" evidence="2">
    <location>
        <begin position="101"/>
        <end position="121"/>
    </location>
</feature>
<dbReference type="EMBL" id="JAUCML010000012">
    <property type="protein sequence ID" value="MDM7886510.1"/>
    <property type="molecule type" value="Genomic_DNA"/>
</dbReference>
<organism evidence="3 4">
    <name type="scientific">Curtobacterium citri</name>
    <dbReference type="NCBI Taxonomy" id="3055139"/>
    <lineage>
        <taxon>Bacteria</taxon>
        <taxon>Bacillati</taxon>
        <taxon>Actinomycetota</taxon>
        <taxon>Actinomycetes</taxon>
        <taxon>Micrococcales</taxon>
        <taxon>Microbacteriaceae</taxon>
        <taxon>Curtobacterium</taxon>
    </lineage>
</organism>
<feature type="transmembrane region" description="Helical" evidence="2">
    <location>
        <begin position="186"/>
        <end position="208"/>
    </location>
</feature>
<reference evidence="3 4" key="1">
    <citation type="submission" date="2023-06" db="EMBL/GenBank/DDBJ databases">
        <authorList>
            <person name="Feng G."/>
            <person name="Li J."/>
            <person name="Zhu H."/>
        </authorList>
    </citation>
    <scope>NUCLEOTIDE SEQUENCE [LARGE SCALE GENOMIC DNA]</scope>
    <source>
        <strain evidence="3 4">RHCKG23</strain>
    </source>
</reference>
<feature type="transmembrane region" description="Helical" evidence="2">
    <location>
        <begin position="286"/>
        <end position="304"/>
    </location>
</feature>
<evidence type="ECO:0000313" key="4">
    <source>
        <dbReference type="Proteomes" id="UP001237823"/>
    </source>
</evidence>
<feature type="transmembrane region" description="Helical" evidence="2">
    <location>
        <begin position="72"/>
        <end position="95"/>
    </location>
</feature>
<name>A0ABT7TAA0_9MICO</name>
<feature type="transmembrane region" description="Helical" evidence="2">
    <location>
        <begin position="152"/>
        <end position="174"/>
    </location>
</feature>
<protein>
    <submittedName>
        <fullName evidence="3">Uncharacterized protein</fullName>
    </submittedName>
</protein>
<proteinExistence type="predicted"/>
<accession>A0ABT7TAA0</accession>
<feature type="region of interest" description="Disordered" evidence="1">
    <location>
        <begin position="321"/>
        <end position="341"/>
    </location>
</feature>
<feature type="transmembrane region" description="Helical" evidence="2">
    <location>
        <begin position="35"/>
        <end position="60"/>
    </location>
</feature>
<keyword evidence="4" id="KW-1185">Reference proteome</keyword>
<keyword evidence="2" id="KW-0472">Membrane</keyword>
<dbReference type="Proteomes" id="UP001237823">
    <property type="component" value="Unassembled WGS sequence"/>
</dbReference>
<dbReference type="RefSeq" id="WP_289459857.1">
    <property type="nucleotide sequence ID" value="NZ_JAUCML010000012.1"/>
</dbReference>
<evidence type="ECO:0000256" key="1">
    <source>
        <dbReference type="SAM" id="MobiDB-lite"/>
    </source>
</evidence>
<evidence type="ECO:0000313" key="3">
    <source>
        <dbReference type="EMBL" id="MDM7886510.1"/>
    </source>
</evidence>
<feature type="transmembrane region" description="Helical" evidence="2">
    <location>
        <begin position="261"/>
        <end position="280"/>
    </location>
</feature>
<comment type="caution">
    <text evidence="3">The sequence shown here is derived from an EMBL/GenBank/DDBJ whole genome shotgun (WGS) entry which is preliminary data.</text>
</comment>
<keyword evidence="2" id="KW-0812">Transmembrane</keyword>
<keyword evidence="2" id="KW-1133">Transmembrane helix</keyword>